<name>B7KLP5_GLOC7</name>
<dbReference type="eggNOG" id="COG0438">
    <property type="taxonomic scope" value="Bacteria"/>
</dbReference>
<dbReference type="AlphaFoldDB" id="B7KLP5"/>
<reference evidence="2" key="1">
    <citation type="journal article" date="2011" name="MBio">
        <title>Novel metabolic attributes of the genus Cyanothece, comprising a group of unicellular nitrogen-fixing Cyanobacteria.</title>
        <authorList>
            <person name="Bandyopadhyay A."/>
            <person name="Elvitigala T."/>
            <person name="Welsh E."/>
            <person name="Stockel J."/>
            <person name="Liberton M."/>
            <person name="Min H."/>
            <person name="Sherman L.A."/>
            <person name="Pakrasi H.B."/>
        </authorList>
    </citation>
    <scope>NUCLEOTIDE SEQUENCE [LARGE SCALE GENOMIC DNA]</scope>
    <source>
        <strain evidence="2">PCC 7424</strain>
        <plasmid evidence="2">pP742401</plasmid>
    </source>
</reference>
<dbReference type="InterPro" id="IPR052736">
    <property type="entry name" value="Stf3_sulfotransferase"/>
</dbReference>
<organism evidence="1 2">
    <name type="scientific">Gloeothece citriformis (strain PCC 7424)</name>
    <name type="common">Cyanothece sp. (strain PCC 7424)</name>
    <dbReference type="NCBI Taxonomy" id="65393"/>
    <lineage>
        <taxon>Bacteria</taxon>
        <taxon>Bacillati</taxon>
        <taxon>Cyanobacteriota</taxon>
        <taxon>Cyanophyceae</taxon>
        <taxon>Oscillatoriophycideae</taxon>
        <taxon>Chroococcales</taxon>
        <taxon>Aphanothecaceae</taxon>
        <taxon>Gloeothece</taxon>
        <taxon>Gloeothece citriformis</taxon>
    </lineage>
</organism>
<dbReference type="OrthoDB" id="9777890at2"/>
<gene>
    <name evidence="1" type="ordered locus">PCC7424_5641</name>
</gene>
<evidence type="ECO:0000313" key="1">
    <source>
        <dbReference type="EMBL" id="ACK73717.1"/>
    </source>
</evidence>
<dbReference type="Gene3D" id="3.40.50.300">
    <property type="entry name" value="P-loop containing nucleotide triphosphate hydrolases"/>
    <property type="match status" value="1"/>
</dbReference>
<dbReference type="HOGENOM" id="CLU_053496_0_0_3"/>
<evidence type="ECO:0000313" key="2">
    <source>
        <dbReference type="Proteomes" id="UP000002384"/>
    </source>
</evidence>
<dbReference type="RefSeq" id="WP_012599632.1">
    <property type="nucleotide sequence ID" value="NC_011738.1"/>
</dbReference>
<dbReference type="InterPro" id="IPR027417">
    <property type="entry name" value="P-loop_NTPase"/>
</dbReference>
<dbReference type="SUPFAM" id="SSF52540">
    <property type="entry name" value="P-loop containing nucleoside triphosphate hydrolases"/>
    <property type="match status" value="1"/>
</dbReference>
<geneLocation type="plasmid" evidence="1 2">
    <name>pP742401</name>
</geneLocation>
<dbReference type="EMBL" id="CP001292">
    <property type="protein sequence ID" value="ACK73717.1"/>
    <property type="molecule type" value="Genomic_DNA"/>
</dbReference>
<dbReference type="Pfam" id="PF13469">
    <property type="entry name" value="Sulfotransfer_3"/>
    <property type="match status" value="1"/>
</dbReference>
<dbReference type="PANTHER" id="PTHR36451">
    <property type="entry name" value="PAPS-DEPENDENT SULFOTRANSFERASE STF3"/>
    <property type="match status" value="1"/>
</dbReference>
<evidence type="ECO:0008006" key="3">
    <source>
        <dbReference type="Google" id="ProtNLM"/>
    </source>
</evidence>
<protein>
    <recommendedName>
        <fullName evidence="3">Sulfotransferase</fullName>
    </recommendedName>
</protein>
<dbReference type="PANTHER" id="PTHR36451:SF1">
    <property type="entry name" value="OMEGA-HYDROXY-BETA-DIHYDROMENAQUINONE-9 SULFOTRANSFERASE STF3"/>
    <property type="match status" value="1"/>
</dbReference>
<keyword evidence="2" id="KW-1185">Reference proteome</keyword>
<proteinExistence type="predicted"/>
<sequence>MNQSQIREKSIIIKKETEKLTVKQPYRSLRYHLFNWVGTVSSAVGMSRISLEKDSLLESAQRLTGLEDFGDEWFLTPLQILLKSLEKEAQLNYMGRFLFRLALERLLVSRLRIEEDLKRYPEITEVPIQRPLFILGLPRSGTTYLHNLLSQDPQSRWLHLWELINPSPPPDYATKETDPRLQETARLVKASSWLIPQLNIAHYINPTGPEECLTLFEHDMASVLFELRANVPTYGQWLEKQTLQESYSYYRKQLQLLSWKWPGQHWVLKAPMHARYLSTLLRVFPDACIVFSHRDPKEVVPSLCSLSAMFRGAYSEHLELKTFGKQWLEWLGKIVDRSIEVRFGQPQQQFFDVYYSDLVTKPIETVHRIYEYFGYPYSEAMEENLKQYVKDNPQHKHGVHYYSLEQFGLKKGEIEERFQGYTQKFPI</sequence>
<accession>B7KLP5</accession>
<dbReference type="Proteomes" id="UP000002384">
    <property type="component" value="Plasmid pP742401"/>
</dbReference>
<keyword evidence="1" id="KW-0614">Plasmid</keyword>
<dbReference type="KEGG" id="cyc:PCC7424_5641"/>